<evidence type="ECO:0000313" key="10">
    <source>
        <dbReference type="EMBL" id="MXO90392.1"/>
    </source>
</evidence>
<evidence type="ECO:0000313" key="11">
    <source>
        <dbReference type="Proteomes" id="UP000442714"/>
    </source>
</evidence>
<keyword evidence="7 8" id="KW-0472">Membrane</keyword>
<evidence type="ECO:0000256" key="6">
    <source>
        <dbReference type="ARBA" id="ARBA00022989"/>
    </source>
</evidence>
<dbReference type="Pfam" id="PF11984">
    <property type="entry name" value="DUF3485"/>
    <property type="match status" value="1"/>
</dbReference>
<evidence type="ECO:0000256" key="3">
    <source>
        <dbReference type="ARBA" id="ARBA00022670"/>
    </source>
</evidence>
<feature type="transmembrane region" description="Helical" evidence="8">
    <location>
        <begin position="119"/>
        <end position="144"/>
    </location>
</feature>
<keyword evidence="6 8" id="KW-1133">Transmembrane helix</keyword>
<feature type="transmembrane region" description="Helical" evidence="8">
    <location>
        <begin position="221"/>
        <end position="241"/>
    </location>
</feature>
<keyword evidence="11" id="KW-1185">Reference proteome</keyword>
<dbReference type="Proteomes" id="UP000442714">
    <property type="component" value="Unassembled WGS sequence"/>
</dbReference>
<dbReference type="NCBIfam" id="TIGR04178">
    <property type="entry name" value="exo_archaeo"/>
    <property type="match status" value="1"/>
</dbReference>
<comment type="caution">
    <text evidence="10">The sequence shown here is derived from an EMBL/GenBank/DDBJ whole genome shotgun (WGS) entry which is preliminary data.</text>
</comment>
<comment type="subcellular location">
    <subcellularLocation>
        <location evidence="1">Cell membrane</location>
        <topology evidence="1">Multi-pass membrane protein</topology>
    </subcellularLocation>
</comment>
<keyword evidence="2" id="KW-1003">Cell membrane</keyword>
<dbReference type="GO" id="GO:0005886">
    <property type="term" value="C:plasma membrane"/>
    <property type="evidence" value="ECO:0007669"/>
    <property type="project" value="UniProtKB-SubCell"/>
</dbReference>
<gene>
    <name evidence="10" type="primary">xrtA</name>
    <name evidence="10" type="ORF">GRI41_06135</name>
</gene>
<dbReference type="EMBL" id="WTYX01000001">
    <property type="protein sequence ID" value="MXO90392.1"/>
    <property type="molecule type" value="Genomic_DNA"/>
</dbReference>
<dbReference type="InterPro" id="IPR014263">
    <property type="entry name" value="Methanolan_biosynth_EpsI"/>
</dbReference>
<evidence type="ECO:0000256" key="1">
    <source>
        <dbReference type="ARBA" id="ARBA00004651"/>
    </source>
</evidence>
<dbReference type="InterPro" id="IPR017540">
    <property type="entry name" value="Exosortase-1"/>
</dbReference>
<feature type="transmembrane region" description="Helical" evidence="8">
    <location>
        <begin position="156"/>
        <end position="175"/>
    </location>
</feature>
<dbReference type="OrthoDB" id="9797363at2"/>
<dbReference type="NCBIfam" id="TIGR03109">
    <property type="entry name" value="exosort_XrtA"/>
    <property type="match status" value="1"/>
</dbReference>
<evidence type="ECO:0000256" key="5">
    <source>
        <dbReference type="ARBA" id="ARBA00022801"/>
    </source>
</evidence>
<sequence length="516" mass="57020">MPLPMARVGGILSGIPDQWRVPLVRLALAWTAIFALTYRDWLAMFDQWWNISTYNHILLVPFIIGWLVYDRRAHLRDMTPEAWWPGFVALGSALFLWLLGSLAGVNTASQLGVVVALQASILTLLGPRVAAANLFPLLYMLFLVPFGDELVPTLQMITADLVIAFTHWSGIPAVIDGVFIDTPAGLFEVAEACSGVKFLIAMLALGTLVAYCCFKSWKRRVLFMAVAIALPIFANGVRAWGTIYIAQSQGIEFAEGFDHIFYGWVFFALVVAGLLAASWRFFDRDPEDMGVDLPNVGKQQWFAHIAALQIGVNKAFAAIAGMLILFAGWHAMASRIEADLPQSIALPQVNGWEQIEYAPTVEWSPKATGADHRLLGRYRNGDGNEVDVFIALYSAQEEGREASAYGEGALTMDTPWRWLAPGDAMENASSEYLLAYGHLKRLAQTSFHTADVTTGSATKLKLANMRDRLLLQARPTMMLILSAEESDTQNPVQSIATFRQSIGDEGEWMDRIAALR</sequence>
<keyword evidence="5 10" id="KW-0378">Hydrolase</keyword>
<dbReference type="AlphaFoldDB" id="A0A844ZSV6"/>
<organism evidence="10 11">
    <name type="scientific">Pontixanthobacter aquaemixtae</name>
    <dbReference type="NCBI Taxonomy" id="1958940"/>
    <lineage>
        <taxon>Bacteria</taxon>
        <taxon>Pseudomonadati</taxon>
        <taxon>Pseudomonadota</taxon>
        <taxon>Alphaproteobacteria</taxon>
        <taxon>Sphingomonadales</taxon>
        <taxon>Erythrobacteraceae</taxon>
        <taxon>Pontixanthobacter</taxon>
    </lineage>
</organism>
<dbReference type="InterPro" id="IPR019127">
    <property type="entry name" value="Exosortase"/>
</dbReference>
<evidence type="ECO:0000259" key="9">
    <source>
        <dbReference type="Pfam" id="PF11984"/>
    </source>
</evidence>
<feature type="transmembrane region" description="Helical" evidence="8">
    <location>
        <begin position="21"/>
        <end position="39"/>
    </location>
</feature>
<dbReference type="NCBIfam" id="TIGR02914">
    <property type="entry name" value="EpsI_fam"/>
    <property type="match status" value="1"/>
</dbReference>
<keyword evidence="4 8" id="KW-0812">Transmembrane</keyword>
<dbReference type="Pfam" id="PF09721">
    <property type="entry name" value="Exosortase_EpsH"/>
    <property type="match status" value="1"/>
</dbReference>
<name>A0A844ZSV6_9SPHN</name>
<dbReference type="InterPro" id="IPR013426">
    <property type="entry name" value="EpsH-like"/>
</dbReference>
<feature type="transmembrane region" description="Helical" evidence="8">
    <location>
        <begin position="302"/>
        <end position="329"/>
    </location>
</feature>
<reference evidence="10 11" key="1">
    <citation type="submission" date="2019-12" db="EMBL/GenBank/DDBJ databases">
        <title>Genomic-based taxomic classification of the family Erythrobacteraceae.</title>
        <authorList>
            <person name="Xu L."/>
        </authorList>
    </citation>
    <scope>NUCLEOTIDE SEQUENCE [LARGE SCALE GENOMIC DNA]</scope>
    <source>
        <strain evidence="10 11">KCTC 52763</strain>
    </source>
</reference>
<feature type="transmembrane region" description="Helical" evidence="8">
    <location>
        <begin position="261"/>
        <end position="282"/>
    </location>
</feature>
<evidence type="ECO:0000256" key="4">
    <source>
        <dbReference type="ARBA" id="ARBA00022692"/>
    </source>
</evidence>
<dbReference type="GO" id="GO:0006508">
    <property type="term" value="P:proteolysis"/>
    <property type="evidence" value="ECO:0007669"/>
    <property type="project" value="UniProtKB-KW"/>
</dbReference>
<feature type="transmembrane region" description="Helical" evidence="8">
    <location>
        <begin position="81"/>
        <end position="99"/>
    </location>
</feature>
<feature type="domain" description="Methanolan biosynthesis EpsI" evidence="9">
    <location>
        <begin position="318"/>
        <end position="502"/>
    </location>
</feature>
<proteinExistence type="predicted"/>
<dbReference type="EC" id="3.4.22.-" evidence="10"/>
<dbReference type="GO" id="GO:0008233">
    <property type="term" value="F:peptidase activity"/>
    <property type="evidence" value="ECO:0007669"/>
    <property type="project" value="UniProtKB-KW"/>
</dbReference>
<keyword evidence="3" id="KW-0645">Protease</keyword>
<feature type="transmembrane region" description="Helical" evidence="8">
    <location>
        <begin position="51"/>
        <end position="69"/>
    </location>
</feature>
<evidence type="ECO:0000256" key="7">
    <source>
        <dbReference type="ARBA" id="ARBA00023136"/>
    </source>
</evidence>
<protein>
    <submittedName>
        <fullName evidence="10">Exosortase A</fullName>
        <ecNumber evidence="10">3.4.22.-</ecNumber>
    </submittedName>
</protein>
<dbReference type="NCBIfam" id="TIGR02602">
    <property type="entry name" value="8TM_EpsH"/>
    <property type="match status" value="1"/>
</dbReference>
<feature type="transmembrane region" description="Helical" evidence="8">
    <location>
        <begin position="195"/>
        <end position="214"/>
    </location>
</feature>
<evidence type="ECO:0000256" key="2">
    <source>
        <dbReference type="ARBA" id="ARBA00022475"/>
    </source>
</evidence>
<accession>A0A844ZSV6</accession>
<evidence type="ECO:0000256" key="8">
    <source>
        <dbReference type="SAM" id="Phobius"/>
    </source>
</evidence>
<dbReference type="InterPro" id="IPR026392">
    <property type="entry name" value="Exo/Archaeosortase_dom"/>
</dbReference>